<dbReference type="SUPFAM" id="SSF52200">
    <property type="entry name" value="Toll/Interleukin receptor TIR domain"/>
    <property type="match status" value="1"/>
</dbReference>
<accession>A0A1H7HFJ9</accession>
<protein>
    <submittedName>
        <fullName evidence="2">TIR domain-containing protein</fullName>
    </submittedName>
</protein>
<dbReference type="InterPro" id="IPR035897">
    <property type="entry name" value="Toll_tir_struct_dom_sf"/>
</dbReference>
<gene>
    <name evidence="2" type="ORF">SAMN05444354_101701</name>
</gene>
<dbReference type="AlphaFoldDB" id="A0A1H7HFJ9"/>
<evidence type="ECO:0000313" key="3">
    <source>
        <dbReference type="Proteomes" id="UP000182719"/>
    </source>
</evidence>
<keyword evidence="3" id="KW-1185">Reference proteome</keyword>
<dbReference type="InterPro" id="IPR000157">
    <property type="entry name" value="TIR_dom"/>
</dbReference>
<proteinExistence type="predicted"/>
<dbReference type="Gene3D" id="3.40.50.10140">
    <property type="entry name" value="Toll/interleukin-1 receptor homology (TIR) domain"/>
    <property type="match status" value="1"/>
</dbReference>
<reference evidence="3" key="1">
    <citation type="submission" date="2016-10" db="EMBL/GenBank/DDBJ databases">
        <authorList>
            <person name="Varghese N."/>
            <person name="Submissions S."/>
        </authorList>
    </citation>
    <scope>NUCLEOTIDE SEQUENCE [LARGE SCALE GENOMIC DNA]</scope>
    <source>
        <strain evidence="3">DSM 17044</strain>
    </source>
</reference>
<dbReference type="Proteomes" id="UP000182719">
    <property type="component" value="Unassembled WGS sequence"/>
</dbReference>
<evidence type="ECO:0000259" key="1">
    <source>
        <dbReference type="Pfam" id="PF13676"/>
    </source>
</evidence>
<evidence type="ECO:0000313" key="2">
    <source>
        <dbReference type="EMBL" id="SEK49089.1"/>
    </source>
</evidence>
<sequence>MPKRIFLTYAWVDNADGDFDFVVQQLKQAGVGVVYDRVALTPGKRLWEQIGEQLSSDSIDGWAFLVTPNSLKSKACLEEYFLALGRALDTRGEEFPLLALVHGAEFRDLPPSLRIRLGASLSDPDWVEKVIATLENRAPRETTRNLAPYSLRWHVSGAKNMLEVRPRFGTLVSWRVGVPSTFRPSIVGFMEGANGHPPVGGMLVLPVEGLSSDNKLWFVGARGPVGNGVSAFISMRLPFPPHIIVGSEGNPAIIIPVPPL</sequence>
<dbReference type="EMBL" id="FOAP01000001">
    <property type="protein sequence ID" value="SEK49089.1"/>
    <property type="molecule type" value="Genomic_DNA"/>
</dbReference>
<feature type="domain" description="TIR" evidence="1">
    <location>
        <begin position="5"/>
        <end position="122"/>
    </location>
</feature>
<dbReference type="OrthoDB" id="1426235at2"/>
<name>A0A1H7HFJ9_STIAU</name>
<dbReference type="Pfam" id="PF13676">
    <property type="entry name" value="TIR_2"/>
    <property type="match status" value="1"/>
</dbReference>
<dbReference type="GO" id="GO:0007165">
    <property type="term" value="P:signal transduction"/>
    <property type="evidence" value="ECO:0007669"/>
    <property type="project" value="InterPro"/>
</dbReference>
<organism evidence="2 3">
    <name type="scientific">Stigmatella aurantiaca</name>
    <dbReference type="NCBI Taxonomy" id="41"/>
    <lineage>
        <taxon>Bacteria</taxon>
        <taxon>Pseudomonadati</taxon>
        <taxon>Myxococcota</taxon>
        <taxon>Myxococcia</taxon>
        <taxon>Myxococcales</taxon>
        <taxon>Cystobacterineae</taxon>
        <taxon>Archangiaceae</taxon>
        <taxon>Stigmatella</taxon>
    </lineage>
</organism>
<dbReference type="RefSeq" id="WP_075004901.1">
    <property type="nucleotide sequence ID" value="NZ_FOAP01000001.1"/>
</dbReference>